<reference evidence="1" key="1">
    <citation type="submission" date="2011-11" db="EMBL/GenBank/DDBJ databases">
        <title>The Genome Sequence of Fusarium oxysporum PHW808.</title>
        <authorList>
            <consortium name="The Broad Institute Genome Sequencing Platform"/>
            <person name="Ma L.-J."/>
            <person name="Gale L.R."/>
            <person name="Schwartz D.C."/>
            <person name="Zhou S."/>
            <person name="Corby-Kistler H."/>
            <person name="Young S.K."/>
            <person name="Zeng Q."/>
            <person name="Gargeya S."/>
            <person name="Fitzgerald M."/>
            <person name="Haas B."/>
            <person name="Abouelleil A."/>
            <person name="Alvarado L."/>
            <person name="Arachchi H.M."/>
            <person name="Berlin A."/>
            <person name="Brown A."/>
            <person name="Chapman S.B."/>
            <person name="Chen Z."/>
            <person name="Dunbar C."/>
            <person name="Freedman E."/>
            <person name="Gearin G."/>
            <person name="Goldberg J."/>
            <person name="Griggs A."/>
            <person name="Gujja S."/>
            <person name="Heiman D."/>
            <person name="Howarth C."/>
            <person name="Larson L."/>
            <person name="Lui A."/>
            <person name="MacDonald P.J.P."/>
            <person name="Montmayeur A."/>
            <person name="Murphy C."/>
            <person name="Neiman D."/>
            <person name="Pearson M."/>
            <person name="Priest M."/>
            <person name="Roberts A."/>
            <person name="Saif S."/>
            <person name="Shea T."/>
            <person name="Shenoy N."/>
            <person name="Sisk P."/>
            <person name="Stolte C."/>
            <person name="Sykes S."/>
            <person name="Wortman J."/>
            <person name="Nusbaum C."/>
            <person name="Birren B."/>
        </authorList>
    </citation>
    <scope>NUCLEOTIDE SEQUENCE [LARGE SCALE GENOMIC DNA]</scope>
    <source>
        <strain evidence="1">54008</strain>
    </source>
</reference>
<dbReference type="EMBL" id="JH659221">
    <property type="protein sequence ID" value="EXL64914.1"/>
    <property type="molecule type" value="Genomic_DNA"/>
</dbReference>
<dbReference type="Proteomes" id="UP000030676">
    <property type="component" value="Unassembled WGS sequence"/>
</dbReference>
<gene>
    <name evidence="1" type="ORF">FOPG_18840</name>
</gene>
<sequence length="94" mass="10486">MSFTPKTCLLNSTRHYMMAISPRQMLLPYEFFVMLVPLSSVKQLPPSSLPSMSAPRPTILMTLYALRADHPAAPELLSPIPRSLWPLAHKQAGP</sequence>
<dbReference type="AlphaFoldDB" id="X0HUT5"/>
<reference evidence="1" key="2">
    <citation type="submission" date="2012-05" db="EMBL/GenBank/DDBJ databases">
        <title>The Genome Annotation of Fusarium oxysporum PHW808.</title>
        <authorList>
            <consortium name="The Broad Institute Genomics Platform"/>
            <person name="Ma L.-J."/>
            <person name="Corby-Kistler H."/>
            <person name="Broz K."/>
            <person name="Gale L.R."/>
            <person name="Jonkers W."/>
            <person name="O'Donnell K."/>
            <person name="Ploetz R."/>
            <person name="Steinberg C."/>
            <person name="Schwartz D.C."/>
            <person name="VanEtten H."/>
            <person name="Zhou S."/>
            <person name="Young S.K."/>
            <person name="Zeng Q."/>
            <person name="Gargeya S."/>
            <person name="Fitzgerald M."/>
            <person name="Abouelleil A."/>
            <person name="Alvarado L."/>
            <person name="Chapman S.B."/>
            <person name="Gainer-Dewar J."/>
            <person name="Goldberg J."/>
            <person name="Griggs A."/>
            <person name="Gujja S."/>
            <person name="Hansen M."/>
            <person name="Howarth C."/>
            <person name="Imamovic A."/>
            <person name="Ireland A."/>
            <person name="Larimer J."/>
            <person name="McCowan C."/>
            <person name="Murphy C."/>
            <person name="Pearson M."/>
            <person name="Poon T.W."/>
            <person name="Priest M."/>
            <person name="Roberts A."/>
            <person name="Saif S."/>
            <person name="Shea T."/>
            <person name="Sykes S."/>
            <person name="Wortman J."/>
            <person name="Nusbaum C."/>
            <person name="Birren B."/>
        </authorList>
    </citation>
    <scope>NUCLEOTIDE SEQUENCE</scope>
    <source>
        <strain evidence="1">54008</strain>
    </source>
</reference>
<protein>
    <submittedName>
        <fullName evidence="1">Uncharacterized protein</fullName>
    </submittedName>
</protein>
<accession>X0HUT5</accession>
<dbReference type="HOGENOM" id="CLU_2386235_0_0_1"/>
<organism evidence="1">
    <name type="scientific">Fusarium oxysporum f. sp. conglutinans race 2 54008</name>
    <dbReference type="NCBI Taxonomy" id="1089457"/>
    <lineage>
        <taxon>Eukaryota</taxon>
        <taxon>Fungi</taxon>
        <taxon>Dikarya</taxon>
        <taxon>Ascomycota</taxon>
        <taxon>Pezizomycotina</taxon>
        <taxon>Sordariomycetes</taxon>
        <taxon>Hypocreomycetidae</taxon>
        <taxon>Hypocreales</taxon>
        <taxon>Nectriaceae</taxon>
        <taxon>Fusarium</taxon>
        <taxon>Fusarium oxysporum species complex</taxon>
    </lineage>
</organism>
<name>X0HUT5_FUSOX</name>
<evidence type="ECO:0000313" key="1">
    <source>
        <dbReference type="EMBL" id="EXL64914.1"/>
    </source>
</evidence>
<proteinExistence type="predicted"/>